<dbReference type="SMART" id="SM00116">
    <property type="entry name" value="CBS"/>
    <property type="match status" value="2"/>
</dbReference>
<name>A0A7J9SDL7_9EURY</name>
<dbReference type="InterPro" id="IPR051257">
    <property type="entry name" value="Diverse_CBS-Domain"/>
</dbReference>
<dbReference type="SUPFAM" id="SSF54631">
    <property type="entry name" value="CBS-domain pair"/>
    <property type="match status" value="1"/>
</dbReference>
<proteinExistence type="predicted"/>
<dbReference type="Proteomes" id="UP000546257">
    <property type="component" value="Unassembled WGS sequence"/>
</dbReference>
<reference evidence="4 5" key="1">
    <citation type="submission" date="2020-08" db="EMBL/GenBank/DDBJ databases">
        <authorList>
            <person name="Seo M.-J."/>
        </authorList>
    </citation>
    <scope>NUCLEOTIDE SEQUENCE [LARGE SCALE GENOMIC DNA]</scope>
    <source>
        <strain evidence="4 5">MBLA0160</strain>
    </source>
</reference>
<organism evidence="4 5">
    <name type="scientific">Halobellus ruber</name>
    <dbReference type="NCBI Taxonomy" id="2761102"/>
    <lineage>
        <taxon>Archaea</taxon>
        <taxon>Methanobacteriati</taxon>
        <taxon>Methanobacteriota</taxon>
        <taxon>Stenosarchaea group</taxon>
        <taxon>Halobacteria</taxon>
        <taxon>Halobacteriales</taxon>
        <taxon>Haloferacaceae</taxon>
        <taxon>Halobellus</taxon>
    </lineage>
</organism>
<comment type="caution">
    <text evidence="4">The sequence shown here is derived from an EMBL/GenBank/DDBJ whole genome shotgun (WGS) entry which is preliminary data.</text>
</comment>
<dbReference type="InterPro" id="IPR000644">
    <property type="entry name" value="CBS_dom"/>
</dbReference>
<dbReference type="PANTHER" id="PTHR43080:SF2">
    <property type="entry name" value="CBS DOMAIN-CONTAINING PROTEIN"/>
    <property type="match status" value="1"/>
</dbReference>
<dbReference type="PANTHER" id="PTHR43080">
    <property type="entry name" value="CBS DOMAIN-CONTAINING PROTEIN CBSX3, MITOCHONDRIAL"/>
    <property type="match status" value="1"/>
</dbReference>
<evidence type="ECO:0000313" key="4">
    <source>
        <dbReference type="EMBL" id="MBB6644990.1"/>
    </source>
</evidence>
<keyword evidence="5" id="KW-1185">Reference proteome</keyword>
<dbReference type="PROSITE" id="PS51371">
    <property type="entry name" value="CBS"/>
    <property type="match status" value="1"/>
</dbReference>
<dbReference type="EMBL" id="JACKXD010000001">
    <property type="protein sequence ID" value="MBB6644990.1"/>
    <property type="molecule type" value="Genomic_DNA"/>
</dbReference>
<accession>A0A7J9SDL7</accession>
<evidence type="ECO:0000256" key="1">
    <source>
        <dbReference type="ARBA" id="ARBA00023122"/>
    </source>
</evidence>
<dbReference type="InterPro" id="IPR046342">
    <property type="entry name" value="CBS_dom_sf"/>
</dbReference>
<sequence length="146" mass="15874">MLVKHVMTEDVETVPRNRTLDEAVRLMLGNGVDHVFVVEDGEPAAMVTRRKALMACYKTDAPVSEIPISGFSRGLESRVGPNETVLIAVGKLQRANLNCLPVVNGMTVEGVLTKDDVISNISSITSDMIEGNKRKDEWTDSSSDGD</sequence>
<protein>
    <submittedName>
        <fullName evidence="4">CBS domain-containing protein</fullName>
    </submittedName>
</protein>
<gene>
    <name evidence="4" type="ORF">H5V44_01520</name>
</gene>
<keyword evidence="1 2" id="KW-0129">CBS domain</keyword>
<dbReference type="AlphaFoldDB" id="A0A7J9SDL7"/>
<evidence type="ECO:0000256" key="2">
    <source>
        <dbReference type="PROSITE-ProRule" id="PRU00703"/>
    </source>
</evidence>
<dbReference type="Pfam" id="PF00571">
    <property type="entry name" value="CBS"/>
    <property type="match status" value="2"/>
</dbReference>
<dbReference type="Gene3D" id="3.10.580.10">
    <property type="entry name" value="CBS-domain"/>
    <property type="match status" value="1"/>
</dbReference>
<evidence type="ECO:0000259" key="3">
    <source>
        <dbReference type="PROSITE" id="PS51371"/>
    </source>
</evidence>
<evidence type="ECO:0000313" key="5">
    <source>
        <dbReference type="Proteomes" id="UP000546257"/>
    </source>
</evidence>
<feature type="domain" description="CBS" evidence="3">
    <location>
        <begin position="7"/>
        <end position="63"/>
    </location>
</feature>